<organism evidence="2 3">
    <name type="scientific">Piscibacillus halophilus</name>
    <dbReference type="NCBI Taxonomy" id="571933"/>
    <lineage>
        <taxon>Bacteria</taxon>
        <taxon>Bacillati</taxon>
        <taxon>Bacillota</taxon>
        <taxon>Bacilli</taxon>
        <taxon>Bacillales</taxon>
        <taxon>Bacillaceae</taxon>
        <taxon>Piscibacillus</taxon>
    </lineage>
</organism>
<sequence>MKQFMQSLYLLTNWIMNLVYINLLWFVFTLLGGIILGIVPATVTLYTIIQKWIQGHHEFKLHEEFWKLYKQTFLESNKLYILIGPLMVIISINLLFIVKQGTFQIVHIPFWMIILILGLTLLYIIPTYNYFELPLLGVMKNALLIMLVSPVQNLFLLLSLGSLLIIYYFIPGIAFFFNVSAFAWLNTFFVMDATKQALAKKQ</sequence>
<dbReference type="InterPro" id="IPR006938">
    <property type="entry name" value="DUF624"/>
</dbReference>
<dbReference type="STRING" id="571933.SAMN05216362_12122"/>
<evidence type="ECO:0000256" key="1">
    <source>
        <dbReference type="SAM" id="Phobius"/>
    </source>
</evidence>
<dbReference type="AlphaFoldDB" id="A0A1H9HUQ2"/>
<keyword evidence="1" id="KW-0472">Membrane</keyword>
<feature type="transmembrane region" description="Helical" evidence="1">
    <location>
        <begin position="79"/>
        <end position="98"/>
    </location>
</feature>
<feature type="transmembrane region" description="Helical" evidence="1">
    <location>
        <begin position="143"/>
        <end position="167"/>
    </location>
</feature>
<keyword evidence="3" id="KW-1185">Reference proteome</keyword>
<dbReference type="Pfam" id="PF04854">
    <property type="entry name" value="DUF624"/>
    <property type="match status" value="1"/>
</dbReference>
<dbReference type="OrthoDB" id="2182676at2"/>
<evidence type="ECO:0000313" key="3">
    <source>
        <dbReference type="Proteomes" id="UP000199427"/>
    </source>
</evidence>
<feature type="transmembrane region" description="Helical" evidence="1">
    <location>
        <begin position="20"/>
        <end position="49"/>
    </location>
</feature>
<protein>
    <submittedName>
        <fullName evidence="2">Uncharacterized membrane protein YesL</fullName>
    </submittedName>
</protein>
<reference evidence="2 3" key="1">
    <citation type="submission" date="2016-10" db="EMBL/GenBank/DDBJ databases">
        <authorList>
            <person name="de Groot N.N."/>
        </authorList>
    </citation>
    <scope>NUCLEOTIDE SEQUENCE [LARGE SCALE GENOMIC DNA]</scope>
    <source>
        <strain evidence="2 3">DSM 21633</strain>
    </source>
</reference>
<proteinExistence type="predicted"/>
<keyword evidence="1" id="KW-1133">Transmembrane helix</keyword>
<dbReference type="Proteomes" id="UP000199427">
    <property type="component" value="Unassembled WGS sequence"/>
</dbReference>
<feature type="transmembrane region" description="Helical" evidence="1">
    <location>
        <begin position="110"/>
        <end position="131"/>
    </location>
</feature>
<dbReference type="EMBL" id="FOES01000021">
    <property type="protein sequence ID" value="SEQ66064.1"/>
    <property type="molecule type" value="Genomic_DNA"/>
</dbReference>
<evidence type="ECO:0000313" key="2">
    <source>
        <dbReference type="EMBL" id="SEQ66064.1"/>
    </source>
</evidence>
<dbReference type="RefSeq" id="WP_091773899.1">
    <property type="nucleotide sequence ID" value="NZ_FOES01000021.1"/>
</dbReference>
<accession>A0A1H9HUQ2</accession>
<keyword evidence="1" id="KW-0812">Transmembrane</keyword>
<gene>
    <name evidence="2" type="ORF">SAMN05216362_12122</name>
</gene>
<name>A0A1H9HUQ2_9BACI</name>
<feature type="transmembrane region" description="Helical" evidence="1">
    <location>
        <begin position="173"/>
        <end position="191"/>
    </location>
</feature>